<protein>
    <submittedName>
        <fullName evidence="2">Uncharacterized protein</fullName>
    </submittedName>
</protein>
<feature type="region of interest" description="Disordered" evidence="1">
    <location>
        <begin position="109"/>
        <end position="128"/>
    </location>
</feature>
<evidence type="ECO:0000256" key="1">
    <source>
        <dbReference type="SAM" id="MobiDB-lite"/>
    </source>
</evidence>
<evidence type="ECO:0000313" key="2">
    <source>
        <dbReference type="EMBL" id="KAK2120027.1"/>
    </source>
</evidence>
<proteinExistence type="predicted"/>
<dbReference type="EMBL" id="JASSZA010000001">
    <property type="protein sequence ID" value="KAK2120027.1"/>
    <property type="molecule type" value="Genomic_DNA"/>
</dbReference>
<gene>
    <name evidence="2" type="ORF">P7K49_001413</name>
</gene>
<name>A0ABQ9WED9_SAGOE</name>
<keyword evidence="3" id="KW-1185">Reference proteome</keyword>
<dbReference type="Proteomes" id="UP001266305">
    <property type="component" value="Unassembled WGS sequence"/>
</dbReference>
<reference evidence="2 3" key="1">
    <citation type="submission" date="2023-05" db="EMBL/GenBank/DDBJ databases">
        <title>B98-5 Cell Line De Novo Hybrid Assembly: An Optical Mapping Approach.</title>
        <authorList>
            <person name="Kananen K."/>
            <person name="Auerbach J.A."/>
            <person name="Kautto E."/>
            <person name="Blachly J.S."/>
        </authorList>
    </citation>
    <scope>NUCLEOTIDE SEQUENCE [LARGE SCALE GENOMIC DNA]</scope>
    <source>
        <strain evidence="2">B95-8</strain>
        <tissue evidence="2">Cell line</tissue>
    </source>
</reference>
<comment type="caution">
    <text evidence="2">The sequence shown here is derived from an EMBL/GenBank/DDBJ whole genome shotgun (WGS) entry which is preliminary data.</text>
</comment>
<accession>A0ABQ9WED9</accession>
<evidence type="ECO:0000313" key="3">
    <source>
        <dbReference type="Proteomes" id="UP001266305"/>
    </source>
</evidence>
<sequence length="156" mass="16101">MPRLRPAPLPATPAVQGGELAYARSACAWGCELRPRRGSEMAAVDGSNPGSCLPRCGRRALMLRQARLAARPYPATAAAATGGLGRGGASPFPLPASLVPRLARASRVPGSGAALSKRLSTTTERSAPHSRTFLAARRLLGLGFSFRDAAAPAGRC</sequence>
<organism evidence="2 3">
    <name type="scientific">Saguinus oedipus</name>
    <name type="common">Cotton-top tamarin</name>
    <name type="synonym">Oedipomidas oedipus</name>
    <dbReference type="NCBI Taxonomy" id="9490"/>
    <lineage>
        <taxon>Eukaryota</taxon>
        <taxon>Metazoa</taxon>
        <taxon>Chordata</taxon>
        <taxon>Craniata</taxon>
        <taxon>Vertebrata</taxon>
        <taxon>Euteleostomi</taxon>
        <taxon>Mammalia</taxon>
        <taxon>Eutheria</taxon>
        <taxon>Euarchontoglires</taxon>
        <taxon>Primates</taxon>
        <taxon>Haplorrhini</taxon>
        <taxon>Platyrrhini</taxon>
        <taxon>Cebidae</taxon>
        <taxon>Callitrichinae</taxon>
        <taxon>Saguinus</taxon>
    </lineage>
</organism>